<evidence type="ECO:0000313" key="1">
    <source>
        <dbReference type="EMBL" id="QHT05071.1"/>
    </source>
</evidence>
<dbReference type="AlphaFoldDB" id="A0A6C0CKT1"/>
<name>A0A6C0CKT1_9ZZZZ</name>
<organism evidence="1">
    <name type="scientific">viral metagenome</name>
    <dbReference type="NCBI Taxonomy" id="1070528"/>
    <lineage>
        <taxon>unclassified sequences</taxon>
        <taxon>metagenomes</taxon>
        <taxon>organismal metagenomes</taxon>
    </lineage>
</organism>
<dbReference type="EMBL" id="MN739449">
    <property type="protein sequence ID" value="QHT05071.1"/>
    <property type="molecule type" value="Genomic_DNA"/>
</dbReference>
<accession>A0A6C0CKT1</accession>
<proteinExistence type="predicted"/>
<sequence length="112" mass="12900">MGTTTSQQKPPQSPRETMIREVIHDLRGVINDLKQMGTGTSHQEQELTPSETIPTETMIHDVIRELERIIPTLEWINTKCMEDERLPVITNGELVITELKKHLCELQTLIRD</sequence>
<reference evidence="1" key="1">
    <citation type="journal article" date="2020" name="Nature">
        <title>Giant virus diversity and host interactions through global metagenomics.</title>
        <authorList>
            <person name="Schulz F."/>
            <person name="Roux S."/>
            <person name="Paez-Espino D."/>
            <person name="Jungbluth S."/>
            <person name="Walsh D.A."/>
            <person name="Denef V.J."/>
            <person name="McMahon K.D."/>
            <person name="Konstantinidis K.T."/>
            <person name="Eloe-Fadrosh E.A."/>
            <person name="Kyrpides N.C."/>
            <person name="Woyke T."/>
        </authorList>
    </citation>
    <scope>NUCLEOTIDE SEQUENCE</scope>
    <source>
        <strain evidence="1">GVMAG-M-3300021354-14</strain>
    </source>
</reference>
<protein>
    <submittedName>
        <fullName evidence="1">Uncharacterized protein</fullName>
    </submittedName>
</protein>